<keyword evidence="2" id="KW-1185">Reference proteome</keyword>
<gene>
    <name evidence="1" type="ORF">OVS_03850</name>
</gene>
<protein>
    <submittedName>
        <fullName evidence="1">Uncharacterized protein</fullName>
    </submittedName>
</protein>
<organism evidence="1 2">
    <name type="scientific">Mycoplasma ovis str. Michigan</name>
    <dbReference type="NCBI Taxonomy" id="1415773"/>
    <lineage>
        <taxon>Bacteria</taxon>
        <taxon>Bacillati</taxon>
        <taxon>Mycoplasmatota</taxon>
        <taxon>Mollicutes</taxon>
        <taxon>Mycoplasmataceae</taxon>
        <taxon>Mycoplasma</taxon>
    </lineage>
</organism>
<sequence>MRSKTKLFLWGLAFITVSGGISALTLSNSVGTFQEYKGIPLSTKMRTVSKSQVLDENKKLEIQTISPNAEKLTPYTSLPDIKLYFNGNDSEKLEVSPPKGEEDSEKTIEQVKGEITISEKVEEINNLLLKKYQSILEKGGAKV</sequence>
<evidence type="ECO:0000313" key="2">
    <source>
        <dbReference type="Proteomes" id="UP000018745"/>
    </source>
</evidence>
<evidence type="ECO:0000313" key="1">
    <source>
        <dbReference type="EMBL" id="AHC40502.1"/>
    </source>
</evidence>
<accession>A0ABM5P212</accession>
<proteinExistence type="predicted"/>
<name>A0ABM5P212_9MOLU</name>
<dbReference type="EMBL" id="CP006935">
    <property type="protein sequence ID" value="AHC40502.1"/>
    <property type="molecule type" value="Genomic_DNA"/>
</dbReference>
<dbReference type="Proteomes" id="UP000018745">
    <property type="component" value="Chromosome"/>
</dbReference>
<reference evidence="1 2" key="1">
    <citation type="journal article" date="2014" name="Genome Announc.">
        <title>Complete Genome Sequence of Mycoplasma ovis Strain Michigan, a Hemoplasma of Sheep with Two Distinct 16S rRNA Genes.</title>
        <authorList>
            <person name="Deshuillers P.L."/>
            <person name="Santos A.P."/>
            <person name="do Nascimento N.C."/>
            <person name="Hampel J.A."/>
            <person name="Bergin I.L."/>
            <person name="Dyson M.C."/>
            <person name="Messick J.B."/>
        </authorList>
    </citation>
    <scope>NUCLEOTIDE SEQUENCE [LARGE SCALE GENOMIC DNA]</scope>
    <source>
        <strain evidence="1 2">Michigan</strain>
    </source>
</reference>